<dbReference type="RefSeq" id="WP_377977238.1">
    <property type="nucleotide sequence ID" value="NZ_JBBKYA010000005.1"/>
</dbReference>
<reference evidence="1 2" key="1">
    <citation type="submission" date="2024-03" db="EMBL/GenBank/DDBJ databases">
        <title>Aquirufa genome sequencing.</title>
        <authorList>
            <person name="Pitt A."/>
            <person name="Hahn M.W."/>
        </authorList>
    </citation>
    <scope>NUCLEOTIDE SEQUENCE [LARGE SCALE GENOMIC DNA]</scope>
    <source>
        <strain evidence="1 2">PLAD-142S6K</strain>
    </source>
</reference>
<accession>A0ABW6D6V8</accession>
<dbReference type="InterPro" id="IPR018841">
    <property type="entry name" value="DUF2442"/>
</dbReference>
<organism evidence="1 2">
    <name type="scientific">Aquirufa echingensis</name>
    <dbReference type="NCBI Taxonomy" id="3096516"/>
    <lineage>
        <taxon>Bacteria</taxon>
        <taxon>Pseudomonadati</taxon>
        <taxon>Bacteroidota</taxon>
        <taxon>Cytophagia</taxon>
        <taxon>Cytophagales</taxon>
        <taxon>Flectobacillaceae</taxon>
        <taxon>Aquirufa</taxon>
    </lineage>
</organism>
<gene>
    <name evidence="1" type="ORF">SKC38_11215</name>
</gene>
<keyword evidence="2" id="KW-1185">Reference proteome</keyword>
<proteinExistence type="predicted"/>
<evidence type="ECO:0000313" key="1">
    <source>
        <dbReference type="EMBL" id="MFD3276798.1"/>
    </source>
</evidence>
<name>A0ABW6D6V8_9BACT</name>
<dbReference type="EMBL" id="JBBKYA010000005">
    <property type="protein sequence ID" value="MFD3276798.1"/>
    <property type="molecule type" value="Genomic_DNA"/>
</dbReference>
<sequence length="72" mass="8179">MKSNQKHIREIRFEGDMIIIQGEKKSIKTALATISQKLMHASTIERNTFEISPSGTGVHWPLIDEDLSFPNL</sequence>
<comment type="caution">
    <text evidence="1">The sequence shown here is derived from an EMBL/GenBank/DDBJ whole genome shotgun (WGS) entry which is preliminary data.</text>
</comment>
<evidence type="ECO:0000313" key="2">
    <source>
        <dbReference type="Proteomes" id="UP001598114"/>
    </source>
</evidence>
<dbReference type="Pfam" id="PF10387">
    <property type="entry name" value="DUF2442"/>
    <property type="match status" value="1"/>
</dbReference>
<dbReference type="Proteomes" id="UP001598114">
    <property type="component" value="Unassembled WGS sequence"/>
</dbReference>
<dbReference type="Gene3D" id="3.30.2020.40">
    <property type="entry name" value="Uncharacterised protein PF10387, DUF2442"/>
    <property type="match status" value="1"/>
</dbReference>
<protein>
    <submittedName>
        <fullName evidence="1">DUF2442 domain-containing protein</fullName>
    </submittedName>
</protein>